<protein>
    <submittedName>
        <fullName evidence="1">Uncharacterized protein</fullName>
    </submittedName>
</protein>
<dbReference type="OrthoDB" id="5354830at2759"/>
<reference evidence="1 2" key="1">
    <citation type="submission" date="2013-05" db="EMBL/GenBank/DDBJ databases">
        <title>Drechslerella stenobrocha genome reveals carnivorous origination and mechanical trapping mechanism of predatory fungi.</title>
        <authorList>
            <person name="Liu X."/>
            <person name="Zhang W."/>
            <person name="Liu K."/>
        </authorList>
    </citation>
    <scope>NUCLEOTIDE SEQUENCE [LARGE SCALE GENOMIC DNA]</scope>
    <source>
        <strain evidence="1 2">248</strain>
    </source>
</reference>
<evidence type="ECO:0000313" key="2">
    <source>
        <dbReference type="Proteomes" id="UP000024837"/>
    </source>
</evidence>
<dbReference type="HOGENOM" id="CLU_767325_0_0_1"/>
<dbReference type="EMBL" id="KI966433">
    <property type="protein sequence ID" value="EWC44889.1"/>
    <property type="molecule type" value="Genomic_DNA"/>
</dbReference>
<evidence type="ECO:0000313" key="1">
    <source>
        <dbReference type="EMBL" id="EWC44889.1"/>
    </source>
</evidence>
<name>W7HP11_9PEZI</name>
<proteinExistence type="predicted"/>
<accession>W7HP11</accession>
<dbReference type="AlphaFoldDB" id="W7HP11"/>
<dbReference type="Proteomes" id="UP000024837">
    <property type="component" value="Unassembled WGS sequence"/>
</dbReference>
<keyword evidence="2" id="KW-1185">Reference proteome</keyword>
<sequence length="361" mass="41689">MDYNHNPTNPEAGYPLGDVGNEFIAGTYNYSLIDGVNGLPIDPALASSVQDDYGHSTVSFLEDEELAHLRRQFVASPEGFFQLACGSCGARTRNISIYDQTVLNFHYAELREYEDLLLCGVCHEAHFSRLKACQYHSVFQNSVADGSPKPMIRVLSLRSTQNGALRTWQRDDYPTYRCGHSDKKKCKCPQDRDGISHIRWLPPRFPFLWPLWSERALKRYDGFPCTLCPEAHVIQPKDQHDKQSDFVNHIGGFLGRFKCEICAPKTPEDECQWAEHEWTEDSKKRKRLPFFLFAYKELLELHLKRRGHEAIPDGEVEDYIVPNSQDDIFRRAKKVEFRRYTKRQLSGTCKTGHCDPDHCYC</sequence>
<gene>
    <name evidence="1" type="ORF">DRE_00948</name>
</gene>
<organism evidence="1 2">
    <name type="scientific">Drechslerella stenobrocha 248</name>
    <dbReference type="NCBI Taxonomy" id="1043628"/>
    <lineage>
        <taxon>Eukaryota</taxon>
        <taxon>Fungi</taxon>
        <taxon>Dikarya</taxon>
        <taxon>Ascomycota</taxon>
        <taxon>Pezizomycotina</taxon>
        <taxon>Orbiliomycetes</taxon>
        <taxon>Orbiliales</taxon>
        <taxon>Orbiliaceae</taxon>
        <taxon>Drechslerella</taxon>
    </lineage>
</organism>